<protein>
    <submittedName>
        <fullName evidence="1">Uncharacterized protein</fullName>
    </submittedName>
</protein>
<keyword evidence="2" id="KW-1185">Reference proteome</keyword>
<reference evidence="2" key="1">
    <citation type="journal article" date="2011" name="Nature">
        <title>Genome sequence and analysis of the tuber crop potato.</title>
        <authorList>
            <consortium name="The Potato Genome Sequencing Consortium"/>
        </authorList>
    </citation>
    <scope>NUCLEOTIDE SEQUENCE [LARGE SCALE GENOMIC DNA]</scope>
    <source>
        <strain evidence="2">cv. DM1-3 516 R44</strain>
    </source>
</reference>
<dbReference type="PaxDb" id="4113-PGSC0003DMT400073995"/>
<dbReference type="EnsemblPlants" id="PGSC0003DMT400073995">
    <property type="protein sequence ID" value="PGSC0003DMT400073995"/>
    <property type="gene ID" value="PGSC0003DMG400028758"/>
</dbReference>
<evidence type="ECO:0000313" key="2">
    <source>
        <dbReference type="Proteomes" id="UP000011115"/>
    </source>
</evidence>
<reference evidence="1" key="2">
    <citation type="submission" date="2015-06" db="UniProtKB">
        <authorList>
            <consortium name="EnsemblPlants"/>
        </authorList>
    </citation>
    <scope>IDENTIFICATION</scope>
    <source>
        <strain evidence="1">DM1-3 516 R44</strain>
    </source>
</reference>
<organism evidence="1 2">
    <name type="scientific">Solanum tuberosum</name>
    <name type="common">Potato</name>
    <dbReference type="NCBI Taxonomy" id="4113"/>
    <lineage>
        <taxon>Eukaryota</taxon>
        <taxon>Viridiplantae</taxon>
        <taxon>Streptophyta</taxon>
        <taxon>Embryophyta</taxon>
        <taxon>Tracheophyta</taxon>
        <taxon>Spermatophyta</taxon>
        <taxon>Magnoliopsida</taxon>
        <taxon>eudicotyledons</taxon>
        <taxon>Gunneridae</taxon>
        <taxon>Pentapetalae</taxon>
        <taxon>asterids</taxon>
        <taxon>lamiids</taxon>
        <taxon>Solanales</taxon>
        <taxon>Solanaceae</taxon>
        <taxon>Solanoideae</taxon>
        <taxon>Solaneae</taxon>
        <taxon>Solanum</taxon>
    </lineage>
</organism>
<proteinExistence type="predicted"/>
<evidence type="ECO:0000313" key="1">
    <source>
        <dbReference type="EnsemblPlants" id="PGSC0003DMT400073995"/>
    </source>
</evidence>
<dbReference type="HOGENOM" id="CLU_2188661_0_0_1"/>
<sequence length="109" mass="12666">MSKGRCWGVIDPTTKRSWVNVELDLHASKFQFPGERDSVPITHGWQLGKRLLAAENFEEDYHRCQLKFYVKNSGEVNNHHPLHCQHLTLEMVQNTMSYATHSQRGIFVT</sequence>
<accession>M1CSZ6</accession>
<dbReference type="InParanoid" id="M1CSZ6"/>
<dbReference type="AlphaFoldDB" id="M1CSZ6"/>
<name>M1CSZ6_SOLTU</name>
<dbReference type="Proteomes" id="UP000011115">
    <property type="component" value="Unassembled WGS sequence"/>
</dbReference>
<dbReference type="Gramene" id="PGSC0003DMT400073995">
    <property type="protein sequence ID" value="PGSC0003DMT400073995"/>
    <property type="gene ID" value="PGSC0003DMG400028758"/>
</dbReference>